<accession>A0AAV9PQW5</accession>
<protein>
    <submittedName>
        <fullName evidence="2">Uncharacterized protein</fullName>
    </submittedName>
</protein>
<comment type="caution">
    <text evidence="2">The sequence shown here is derived from an EMBL/GenBank/DDBJ whole genome shotgun (WGS) entry which is preliminary data.</text>
</comment>
<feature type="region of interest" description="Disordered" evidence="1">
    <location>
        <begin position="170"/>
        <end position="192"/>
    </location>
</feature>
<evidence type="ECO:0000256" key="1">
    <source>
        <dbReference type="SAM" id="MobiDB-lite"/>
    </source>
</evidence>
<dbReference type="EMBL" id="JAXLQG010000036">
    <property type="protein sequence ID" value="KAK5527695.1"/>
    <property type="molecule type" value="Genomic_DNA"/>
</dbReference>
<name>A0AAV9PQW5_9PEZI</name>
<evidence type="ECO:0000313" key="3">
    <source>
        <dbReference type="Proteomes" id="UP001345827"/>
    </source>
</evidence>
<reference evidence="2 3" key="1">
    <citation type="submission" date="2023-06" db="EMBL/GenBank/DDBJ databases">
        <title>Black Yeasts Isolated from many extreme environments.</title>
        <authorList>
            <person name="Coleine C."/>
            <person name="Stajich J.E."/>
            <person name="Selbmann L."/>
        </authorList>
    </citation>
    <scope>NUCLEOTIDE SEQUENCE [LARGE SCALE GENOMIC DNA]</scope>
    <source>
        <strain evidence="2 3">CCFEE 5887</strain>
    </source>
</reference>
<gene>
    <name evidence="2" type="ORF">LTR25_010973</name>
</gene>
<proteinExistence type="predicted"/>
<dbReference type="Proteomes" id="UP001345827">
    <property type="component" value="Unassembled WGS sequence"/>
</dbReference>
<sequence>MSFSETEEVDGRKTLSAEIAASGSLSDVHSTLVKGKTVKYHGLCIKPGDVVLVRNDQDPDDWMAFVRDIISPRQRLHIEWLEVDQQVCLRGLRPTGIQQKIDVDTVNDIAYVGAHTGICDQQNMWCYDTLPSIAMATTFPTVKTRRTPKPSLKSRGRALMVRKAKRKLGKGLVKEQSSHTQPMGSSGHGKQVRSALAPISGNLARKTVEDDRFAEILAAVVEERRFPNANAIAMGEAEGLEKGKLEGSVVTGAAVDERGVQKEPAVKWVSWAKAIIGVPFSDVG</sequence>
<evidence type="ECO:0000313" key="2">
    <source>
        <dbReference type="EMBL" id="KAK5527695.1"/>
    </source>
</evidence>
<dbReference type="AlphaFoldDB" id="A0AAV9PQW5"/>
<keyword evidence="3" id="KW-1185">Reference proteome</keyword>
<organism evidence="2 3">
    <name type="scientific">Vermiconidia calcicola</name>
    <dbReference type="NCBI Taxonomy" id="1690605"/>
    <lineage>
        <taxon>Eukaryota</taxon>
        <taxon>Fungi</taxon>
        <taxon>Dikarya</taxon>
        <taxon>Ascomycota</taxon>
        <taxon>Pezizomycotina</taxon>
        <taxon>Dothideomycetes</taxon>
        <taxon>Dothideomycetidae</taxon>
        <taxon>Mycosphaerellales</taxon>
        <taxon>Extremaceae</taxon>
        <taxon>Vermiconidia</taxon>
    </lineage>
</organism>